<dbReference type="InterPro" id="IPR012338">
    <property type="entry name" value="Beta-lactam/transpept-like"/>
</dbReference>
<keyword evidence="3" id="KW-1185">Reference proteome</keyword>
<dbReference type="PANTHER" id="PTHR46825">
    <property type="entry name" value="D-ALANYL-D-ALANINE-CARBOXYPEPTIDASE/ENDOPEPTIDASE AMPH"/>
    <property type="match status" value="1"/>
</dbReference>
<sequence>MSQGVMMIGTVLTVLGCLIWGAIAFGVGRWLLHRAEPARGHSALAAELGRLAGRRARRVAAVVVDLDAVPVARSAFIDADEDSRFEIGSVTKGLVGMLLAEAISRREASLDTTLGDLLTETTGSQVGAVTLRELATHTSGLPRLPHSPAMVIRVLLGGCFGVDPYQGTSPASVIITACRQRLSGRGHYRYSNLGAALLGHGLARAAGCDFATLLAGRVFAPLGMSGAGTNAAGAVPRGWTSTGRRSSPWSAGGYGPAGGGVICTATDMVRMATALLDRTAPGRAAIEPIAVVEPGRANRSSGMFWIVDQHDSGRTMVWHNGQTGGYSAFFALYPQARRAVVVLADTANAAAQERVPLGLTRWLTNTTVEDDTTPDRTD</sequence>
<dbReference type="SUPFAM" id="SSF56601">
    <property type="entry name" value="beta-lactamase/transpeptidase-like"/>
    <property type="match status" value="1"/>
</dbReference>
<dbReference type="AlphaFoldDB" id="A0A853DBJ3"/>
<reference evidence="2 3" key="1">
    <citation type="submission" date="2020-07" db="EMBL/GenBank/DDBJ databases">
        <title>Sequencing the genomes of 1000 actinobacteria strains.</title>
        <authorList>
            <person name="Klenk H.-P."/>
        </authorList>
    </citation>
    <scope>NUCLEOTIDE SEQUENCE [LARGE SCALE GENOMIC DNA]</scope>
    <source>
        <strain evidence="2 3">DSM 29531</strain>
    </source>
</reference>
<dbReference type="Pfam" id="PF00144">
    <property type="entry name" value="Beta-lactamase"/>
    <property type="match status" value="1"/>
</dbReference>
<comment type="caution">
    <text evidence="2">The sequence shown here is derived from an EMBL/GenBank/DDBJ whole genome shotgun (WGS) entry which is preliminary data.</text>
</comment>
<dbReference type="PANTHER" id="PTHR46825:SF9">
    <property type="entry name" value="BETA-LACTAMASE-RELATED DOMAIN-CONTAINING PROTEIN"/>
    <property type="match status" value="1"/>
</dbReference>
<accession>A0A853DBJ3</accession>
<dbReference type="Gene3D" id="3.40.710.10">
    <property type="entry name" value="DD-peptidase/beta-lactamase superfamily"/>
    <property type="match status" value="1"/>
</dbReference>
<gene>
    <name evidence="2" type="ORF">HNR15_001635</name>
</gene>
<dbReference type="InterPro" id="IPR050491">
    <property type="entry name" value="AmpC-like"/>
</dbReference>
<protein>
    <submittedName>
        <fullName evidence="2">CubicO group peptidase (Beta-lactamase class C family)</fullName>
    </submittedName>
</protein>
<evidence type="ECO:0000313" key="2">
    <source>
        <dbReference type="EMBL" id="NYJ74672.1"/>
    </source>
</evidence>
<feature type="domain" description="Beta-lactamase-related" evidence="1">
    <location>
        <begin position="54"/>
        <end position="348"/>
    </location>
</feature>
<dbReference type="InterPro" id="IPR001466">
    <property type="entry name" value="Beta-lactam-related"/>
</dbReference>
<organism evidence="2 3">
    <name type="scientific">Allobranchiibius huperziae</name>
    <dbReference type="NCBI Taxonomy" id="1874116"/>
    <lineage>
        <taxon>Bacteria</taxon>
        <taxon>Bacillati</taxon>
        <taxon>Actinomycetota</taxon>
        <taxon>Actinomycetes</taxon>
        <taxon>Micrococcales</taxon>
        <taxon>Dermacoccaceae</taxon>
        <taxon>Allobranchiibius</taxon>
    </lineage>
</organism>
<name>A0A853DBJ3_9MICO</name>
<dbReference type="RefSeq" id="WP_179480727.1">
    <property type="nucleotide sequence ID" value="NZ_JACCFW010000001.1"/>
</dbReference>
<evidence type="ECO:0000259" key="1">
    <source>
        <dbReference type="Pfam" id="PF00144"/>
    </source>
</evidence>
<evidence type="ECO:0000313" key="3">
    <source>
        <dbReference type="Proteomes" id="UP000571817"/>
    </source>
</evidence>
<dbReference type="Proteomes" id="UP000571817">
    <property type="component" value="Unassembled WGS sequence"/>
</dbReference>
<dbReference type="EMBL" id="JACCFW010000001">
    <property type="protein sequence ID" value="NYJ74672.1"/>
    <property type="molecule type" value="Genomic_DNA"/>
</dbReference>
<proteinExistence type="predicted"/>